<comment type="caution">
    <text evidence="1">The sequence shown here is derived from an EMBL/GenBank/DDBJ whole genome shotgun (WGS) entry which is preliminary data.</text>
</comment>
<organism evidence="1 2">
    <name type="scientific">Acaulospora colombiana</name>
    <dbReference type="NCBI Taxonomy" id="27376"/>
    <lineage>
        <taxon>Eukaryota</taxon>
        <taxon>Fungi</taxon>
        <taxon>Fungi incertae sedis</taxon>
        <taxon>Mucoromycota</taxon>
        <taxon>Glomeromycotina</taxon>
        <taxon>Glomeromycetes</taxon>
        <taxon>Diversisporales</taxon>
        <taxon>Acaulosporaceae</taxon>
        <taxon>Acaulospora</taxon>
    </lineage>
</organism>
<name>A0ACA9P9S9_9GLOM</name>
<dbReference type="Proteomes" id="UP000789525">
    <property type="component" value="Unassembled WGS sequence"/>
</dbReference>
<evidence type="ECO:0000313" key="1">
    <source>
        <dbReference type="EMBL" id="CAG8698665.1"/>
    </source>
</evidence>
<reference evidence="1" key="1">
    <citation type="submission" date="2021-06" db="EMBL/GenBank/DDBJ databases">
        <authorList>
            <person name="Kallberg Y."/>
            <person name="Tangrot J."/>
            <person name="Rosling A."/>
        </authorList>
    </citation>
    <scope>NUCLEOTIDE SEQUENCE</scope>
    <source>
        <strain evidence="1">CL356</strain>
    </source>
</reference>
<evidence type="ECO:0000313" key="2">
    <source>
        <dbReference type="Proteomes" id="UP000789525"/>
    </source>
</evidence>
<gene>
    <name evidence="1" type="ORF">ACOLOM_LOCUS10140</name>
</gene>
<sequence length="447" mass="50711">ADYPVWTCCYTSSYEDRVAVMFFEGDWETRRGAGLVIDCKVSKVIMPYMLVKEIEFLSRDEALLLFHSEEDVTSIAVYSFPLQRILCRCQFPFPKSPSNVQFETRADSRVQDNRPVSLGRSFIADPQMCTSLLKKHPGRTSFQWEEWGPTVTRWIPSAIKATGGDNVYGCRMIAWGDPSVLHPQCWWSPSLILLDFNPRPIRRGATTRIQGESQEIVIDQETIITEAHTGVLIKSSLPYRAFTTSWFVNAATYRFDGTTIVERGYNSIFMTVPIVSTHNSLWNPPRNDFRGVKNLDVHGHSESGSIDHASFAFALMYFNYSRRSSRVLQTNNSRSQFRKPFNSKFSFESLWMSLTAVERIPVEIWRQILECAIASPLLPFTEQGTPLSGFLEHEEYLQTLIPNVAILILPALQTSSLRVLMPLLNLVALSLDCPLPRLQSALSGKSG</sequence>
<dbReference type="EMBL" id="CAJVPT010031660">
    <property type="protein sequence ID" value="CAG8698665.1"/>
    <property type="molecule type" value="Genomic_DNA"/>
</dbReference>
<feature type="non-terminal residue" evidence="1">
    <location>
        <position position="447"/>
    </location>
</feature>
<protein>
    <submittedName>
        <fullName evidence="1">6760_t:CDS:1</fullName>
    </submittedName>
</protein>
<accession>A0ACA9P9S9</accession>
<proteinExistence type="predicted"/>
<feature type="non-terminal residue" evidence="1">
    <location>
        <position position="1"/>
    </location>
</feature>
<keyword evidence="2" id="KW-1185">Reference proteome</keyword>